<feature type="transmembrane region" description="Helical" evidence="6">
    <location>
        <begin position="9"/>
        <end position="28"/>
    </location>
</feature>
<reference evidence="8 9" key="1">
    <citation type="journal article" date="2019" name="Int. J. Syst. Evol. Microbiol.">
        <title>The Global Catalogue of Microorganisms (GCM) 10K type strain sequencing project: providing services to taxonomists for standard genome sequencing and annotation.</title>
        <authorList>
            <consortium name="The Broad Institute Genomics Platform"/>
            <consortium name="The Broad Institute Genome Sequencing Center for Infectious Disease"/>
            <person name="Wu L."/>
            <person name="Ma J."/>
        </authorList>
    </citation>
    <scope>NUCLEOTIDE SEQUENCE [LARGE SCALE GENOMIC DNA]</scope>
    <source>
        <strain evidence="8 9">YIM 94188</strain>
    </source>
</reference>
<evidence type="ECO:0000256" key="6">
    <source>
        <dbReference type="SAM" id="Phobius"/>
    </source>
</evidence>
<feature type="domain" description="Major facilitator superfamily associated" evidence="7">
    <location>
        <begin position="8"/>
        <end position="351"/>
    </location>
</feature>
<name>A0ABD5TT96_9EURY</name>
<keyword evidence="5 6" id="KW-0472">Membrane</keyword>
<feature type="transmembrane region" description="Helical" evidence="6">
    <location>
        <begin position="195"/>
        <end position="217"/>
    </location>
</feature>
<accession>A0ABD5TT96</accession>
<dbReference type="Gene3D" id="1.20.1250.20">
    <property type="entry name" value="MFS general substrate transporter like domains"/>
    <property type="match status" value="2"/>
</dbReference>
<dbReference type="RefSeq" id="WP_379692099.1">
    <property type="nucleotide sequence ID" value="NZ_JBHSXH010000004.1"/>
</dbReference>
<evidence type="ECO:0000313" key="9">
    <source>
        <dbReference type="Proteomes" id="UP001596408"/>
    </source>
</evidence>
<evidence type="ECO:0000256" key="2">
    <source>
        <dbReference type="ARBA" id="ARBA00005241"/>
    </source>
</evidence>
<dbReference type="InterPro" id="IPR051717">
    <property type="entry name" value="MFS_MFSD6"/>
</dbReference>
<feature type="transmembrane region" description="Helical" evidence="6">
    <location>
        <begin position="40"/>
        <end position="58"/>
    </location>
</feature>
<dbReference type="Proteomes" id="UP001596408">
    <property type="component" value="Unassembled WGS sequence"/>
</dbReference>
<organism evidence="8 9">
    <name type="scientific">Halopelagius fulvigenes</name>
    <dbReference type="NCBI Taxonomy" id="1198324"/>
    <lineage>
        <taxon>Archaea</taxon>
        <taxon>Methanobacteriati</taxon>
        <taxon>Methanobacteriota</taxon>
        <taxon>Stenosarchaea group</taxon>
        <taxon>Halobacteria</taxon>
        <taxon>Halobacteriales</taxon>
        <taxon>Haloferacaceae</taxon>
    </lineage>
</organism>
<dbReference type="EMBL" id="JBHSXH010000004">
    <property type="protein sequence ID" value="MFC6823650.1"/>
    <property type="molecule type" value="Genomic_DNA"/>
</dbReference>
<dbReference type="GO" id="GO:0016020">
    <property type="term" value="C:membrane"/>
    <property type="evidence" value="ECO:0007669"/>
    <property type="project" value="UniProtKB-SubCell"/>
</dbReference>
<evidence type="ECO:0000256" key="1">
    <source>
        <dbReference type="ARBA" id="ARBA00004141"/>
    </source>
</evidence>
<evidence type="ECO:0000256" key="5">
    <source>
        <dbReference type="ARBA" id="ARBA00023136"/>
    </source>
</evidence>
<comment type="similarity">
    <text evidence="2">Belongs to the major facilitator superfamily. MFSD6 family.</text>
</comment>
<dbReference type="PANTHER" id="PTHR16172">
    <property type="entry name" value="MAJOR FACILITATOR SUPERFAMILY DOMAIN-CONTAINING PROTEIN 6-LIKE"/>
    <property type="match status" value="1"/>
</dbReference>
<feature type="transmembrane region" description="Helical" evidence="6">
    <location>
        <begin position="281"/>
        <end position="302"/>
    </location>
</feature>
<evidence type="ECO:0000259" key="7">
    <source>
        <dbReference type="Pfam" id="PF12832"/>
    </source>
</evidence>
<dbReference type="InterPro" id="IPR024989">
    <property type="entry name" value="MFS_assoc_dom"/>
</dbReference>
<gene>
    <name evidence="8" type="ORF">ACFQEV_01325</name>
</gene>
<dbReference type="AlphaFoldDB" id="A0ABD5TT96"/>
<dbReference type="PANTHER" id="PTHR16172:SF41">
    <property type="entry name" value="MAJOR FACILITATOR SUPERFAMILY DOMAIN-CONTAINING PROTEIN 6-LIKE"/>
    <property type="match status" value="1"/>
</dbReference>
<keyword evidence="9" id="KW-1185">Reference proteome</keyword>
<dbReference type="SUPFAM" id="SSF103473">
    <property type="entry name" value="MFS general substrate transporter"/>
    <property type="match status" value="1"/>
</dbReference>
<feature type="transmembrane region" description="Helical" evidence="6">
    <location>
        <begin position="256"/>
        <end position="275"/>
    </location>
</feature>
<comment type="subcellular location">
    <subcellularLocation>
        <location evidence="1">Membrane</location>
        <topology evidence="1">Multi-pass membrane protein</topology>
    </subcellularLocation>
</comment>
<proteinExistence type="inferred from homology"/>
<sequence>MDKRRYFRAFYFVYFAAWSGFVVFRNAYFETIGLSGTQMGTIGFLLKTAGIVALPGWGLMSDRFGAQKRILLVSVGVSGTLGLLYPYIGAAFPLLALITVAFASFRAPIRPVANSMLLSTGLPYGSVRAYGSIAFGIAALGTGLVSTHTGSVIVFYGFAVGMAVLAALLLRIPVDSRPPAESVGLRAASLVANRTFTVLLVAAFLMGTIFPAGSAYLSVYVRAIGGSDAITGLSVAAKTAGEAVVFLFAARFETTYRRLLFTGAAFHALTFGFYATVPAPFAVVATQLLLGFGYAAFMLAAVNLAHELAPESIGATAQTFLTGLGFAAGTGVGELAAGRLIDLVGVESMYAAAAAVGVAVAAVSGVVDGSLGADGLVPTDG</sequence>
<protein>
    <submittedName>
        <fullName evidence="8">MFS transporter</fullName>
    </submittedName>
</protein>
<feature type="transmembrane region" description="Helical" evidence="6">
    <location>
        <begin position="153"/>
        <end position="174"/>
    </location>
</feature>
<evidence type="ECO:0000256" key="3">
    <source>
        <dbReference type="ARBA" id="ARBA00022692"/>
    </source>
</evidence>
<dbReference type="InterPro" id="IPR036259">
    <property type="entry name" value="MFS_trans_sf"/>
</dbReference>
<evidence type="ECO:0000313" key="8">
    <source>
        <dbReference type="EMBL" id="MFC6823650.1"/>
    </source>
</evidence>
<dbReference type="Pfam" id="PF12832">
    <property type="entry name" value="MFS_1_like"/>
    <property type="match status" value="1"/>
</dbReference>
<keyword evidence="4 6" id="KW-1133">Transmembrane helix</keyword>
<comment type="caution">
    <text evidence="8">The sequence shown here is derived from an EMBL/GenBank/DDBJ whole genome shotgun (WGS) entry which is preliminary data.</text>
</comment>
<keyword evidence="3 6" id="KW-0812">Transmembrane</keyword>
<evidence type="ECO:0000256" key="4">
    <source>
        <dbReference type="ARBA" id="ARBA00022989"/>
    </source>
</evidence>
<feature type="transmembrane region" description="Helical" evidence="6">
    <location>
        <begin position="129"/>
        <end position="147"/>
    </location>
</feature>